<evidence type="ECO:0000256" key="7">
    <source>
        <dbReference type="ARBA" id="ARBA00022840"/>
    </source>
</evidence>
<evidence type="ECO:0000256" key="8">
    <source>
        <dbReference type="ARBA" id="ARBA00023012"/>
    </source>
</evidence>
<feature type="domain" description="Histidine kinase" evidence="9">
    <location>
        <begin position="395"/>
        <end position="602"/>
    </location>
</feature>
<dbReference type="SMART" id="SM00388">
    <property type="entry name" value="HisKA"/>
    <property type="match status" value="1"/>
</dbReference>
<feature type="domain" description="PAC" evidence="11">
    <location>
        <begin position="330"/>
        <end position="382"/>
    </location>
</feature>
<dbReference type="Gene3D" id="3.30.565.10">
    <property type="entry name" value="Histidine kinase-like ATPase, C-terminal domain"/>
    <property type="match status" value="1"/>
</dbReference>
<dbReference type="InterPro" id="IPR003594">
    <property type="entry name" value="HATPase_dom"/>
</dbReference>
<evidence type="ECO:0000256" key="2">
    <source>
        <dbReference type="ARBA" id="ARBA00012438"/>
    </source>
</evidence>
<evidence type="ECO:0000259" key="9">
    <source>
        <dbReference type="PROSITE" id="PS50109"/>
    </source>
</evidence>
<sequence>MAKNNSMLDVADQELRPNSIFGTVVGMALMNQDGTFIKANPSLCAFLGYEEQELLGEHAEKIIHPEDQPLVIKDYRSWLEDGTEILHLENRYLHKHGHVLRGLVRLSKLPMMDSFLLVIHVTDMTWASEQNGNKANWEIMKCLYHLDSEAVAVVNLEGRIIKVNGTFEKLFGYREDEILGEVPPIGSEEPLHKIIAELKKEECAPLLKLEYETIKRTKEGNLISLYIKLFPIRDESGCLNAVGTVIKDITEQGTLTSQFHDLVAVNLDPVLIFDPAGYVVQSNQAFTEQFGWPMNQVLDRHWSRLPFDVMQSQLDFRQLVHKLQMDNIVTGFETKMLKENGEPVQISLTGFTLKYGRGGAGGAAFILRDISKQKKTEQLMMESEKLSLAGQLAAAIAHEIRNPITSIKGFLKLLQNSERKQQYFDIVNTEIDRIELILSEMLALAKPQTAKFEPRNIRNILEQVASLLIGEANMNGIEILLHEDAGMPEVHCDENQIKQVFINFMKNAIEAMPEGGTLTVEMFPPGPPYDQAVKIVLTDTGTGIPPELLARIGEPFFTTKQSGTGLGFMTSKNIIENHKGMLNISSKQNEGTRIEIRLPVKLHVPKTGGG</sequence>
<proteinExistence type="predicted"/>
<dbReference type="SUPFAM" id="SSF55785">
    <property type="entry name" value="PYP-like sensor domain (PAS domain)"/>
    <property type="match status" value="3"/>
</dbReference>
<evidence type="ECO:0000256" key="4">
    <source>
        <dbReference type="ARBA" id="ARBA00022679"/>
    </source>
</evidence>
<dbReference type="PROSITE" id="PS50112">
    <property type="entry name" value="PAS"/>
    <property type="match status" value="3"/>
</dbReference>
<dbReference type="PANTHER" id="PTHR43065:SF10">
    <property type="entry name" value="PEROXIDE STRESS-ACTIVATED HISTIDINE KINASE MAK3"/>
    <property type="match status" value="1"/>
</dbReference>
<dbReference type="InterPro" id="IPR035965">
    <property type="entry name" value="PAS-like_dom_sf"/>
</dbReference>
<evidence type="ECO:0000256" key="5">
    <source>
        <dbReference type="ARBA" id="ARBA00022741"/>
    </source>
</evidence>
<dbReference type="SUPFAM" id="SSF55874">
    <property type="entry name" value="ATPase domain of HSP90 chaperone/DNA topoisomerase II/histidine kinase"/>
    <property type="match status" value="1"/>
</dbReference>
<keyword evidence="4" id="KW-0808">Transferase</keyword>
<dbReference type="NCBIfam" id="TIGR00229">
    <property type="entry name" value="sensory_box"/>
    <property type="match status" value="3"/>
</dbReference>
<reference evidence="13" key="1">
    <citation type="journal article" date="2019" name="Int. J. Syst. Evol. Microbiol.">
        <title>The Global Catalogue of Microorganisms (GCM) 10K type strain sequencing project: providing services to taxonomists for standard genome sequencing and annotation.</title>
        <authorList>
            <consortium name="The Broad Institute Genomics Platform"/>
            <consortium name="The Broad Institute Genome Sequencing Center for Infectious Disease"/>
            <person name="Wu L."/>
            <person name="Ma J."/>
        </authorList>
    </citation>
    <scope>NUCLEOTIDE SEQUENCE [LARGE SCALE GENOMIC DNA]</scope>
    <source>
        <strain evidence="13">CGMCC 1.15044</strain>
    </source>
</reference>
<dbReference type="EMBL" id="BMHF01000002">
    <property type="protein sequence ID" value="GGA26274.1"/>
    <property type="molecule type" value="Genomic_DNA"/>
</dbReference>
<accession>A0ABQ1FSA6</accession>
<evidence type="ECO:0000256" key="3">
    <source>
        <dbReference type="ARBA" id="ARBA00022553"/>
    </source>
</evidence>
<dbReference type="InterPro" id="IPR036890">
    <property type="entry name" value="HATPase_C_sf"/>
</dbReference>
<keyword evidence="6" id="KW-0418">Kinase</keyword>
<dbReference type="Pfam" id="PF02518">
    <property type="entry name" value="HATPase_c"/>
    <property type="match status" value="1"/>
</dbReference>
<evidence type="ECO:0000259" key="11">
    <source>
        <dbReference type="PROSITE" id="PS50113"/>
    </source>
</evidence>
<dbReference type="EC" id="2.7.13.3" evidence="2"/>
<organism evidence="12 13">
    <name type="scientific">Paenibacillus physcomitrellae</name>
    <dbReference type="NCBI Taxonomy" id="1619311"/>
    <lineage>
        <taxon>Bacteria</taxon>
        <taxon>Bacillati</taxon>
        <taxon>Bacillota</taxon>
        <taxon>Bacilli</taxon>
        <taxon>Bacillales</taxon>
        <taxon>Paenibacillaceae</taxon>
        <taxon>Paenibacillus</taxon>
    </lineage>
</organism>
<keyword evidence="7" id="KW-0067">ATP-binding</keyword>
<comment type="catalytic activity">
    <reaction evidence="1">
        <text>ATP + protein L-histidine = ADP + protein N-phospho-L-histidine.</text>
        <dbReference type="EC" id="2.7.13.3"/>
    </reaction>
</comment>
<evidence type="ECO:0000256" key="6">
    <source>
        <dbReference type="ARBA" id="ARBA00022777"/>
    </source>
</evidence>
<keyword evidence="8" id="KW-0902">Two-component regulatory system</keyword>
<name>A0ABQ1FSA6_9BACL</name>
<dbReference type="InterPro" id="IPR004358">
    <property type="entry name" value="Sig_transdc_His_kin-like_C"/>
</dbReference>
<evidence type="ECO:0000313" key="12">
    <source>
        <dbReference type="EMBL" id="GGA26274.1"/>
    </source>
</evidence>
<dbReference type="Proteomes" id="UP000609323">
    <property type="component" value="Unassembled WGS sequence"/>
</dbReference>
<comment type="caution">
    <text evidence="12">The sequence shown here is derived from an EMBL/GenBank/DDBJ whole genome shotgun (WGS) entry which is preliminary data.</text>
</comment>
<dbReference type="InterPro" id="IPR003661">
    <property type="entry name" value="HisK_dim/P_dom"/>
</dbReference>
<dbReference type="Gene3D" id="1.10.287.130">
    <property type="match status" value="1"/>
</dbReference>
<feature type="domain" description="PAS" evidence="10">
    <location>
        <begin position="255"/>
        <end position="300"/>
    </location>
</feature>
<feature type="domain" description="PAS" evidence="10">
    <location>
        <begin position="148"/>
        <end position="181"/>
    </location>
</feature>
<dbReference type="CDD" id="cd00082">
    <property type="entry name" value="HisKA"/>
    <property type="match status" value="1"/>
</dbReference>
<keyword evidence="3" id="KW-0597">Phosphoprotein</keyword>
<keyword evidence="5" id="KW-0547">Nucleotide-binding</keyword>
<evidence type="ECO:0000259" key="10">
    <source>
        <dbReference type="PROSITE" id="PS50112"/>
    </source>
</evidence>
<feature type="domain" description="PAC" evidence="11">
    <location>
        <begin position="207"/>
        <end position="261"/>
    </location>
</feature>
<dbReference type="SUPFAM" id="SSF47384">
    <property type="entry name" value="Homodimeric domain of signal transducing histidine kinase"/>
    <property type="match status" value="1"/>
</dbReference>
<keyword evidence="13" id="KW-1185">Reference proteome</keyword>
<dbReference type="InterPro" id="IPR036097">
    <property type="entry name" value="HisK_dim/P_sf"/>
</dbReference>
<dbReference type="RefSeq" id="WP_094095377.1">
    <property type="nucleotide sequence ID" value="NZ_BMHF01000002.1"/>
</dbReference>
<dbReference type="CDD" id="cd00130">
    <property type="entry name" value="PAS"/>
    <property type="match status" value="3"/>
</dbReference>
<dbReference type="InterPro" id="IPR013655">
    <property type="entry name" value="PAS_fold_3"/>
</dbReference>
<dbReference type="SMART" id="SM00387">
    <property type="entry name" value="HATPase_c"/>
    <property type="match status" value="1"/>
</dbReference>
<dbReference type="InterPro" id="IPR005467">
    <property type="entry name" value="His_kinase_dom"/>
</dbReference>
<dbReference type="InterPro" id="IPR000700">
    <property type="entry name" value="PAS-assoc_C"/>
</dbReference>
<dbReference type="Pfam" id="PF13426">
    <property type="entry name" value="PAS_9"/>
    <property type="match status" value="2"/>
</dbReference>
<evidence type="ECO:0000256" key="1">
    <source>
        <dbReference type="ARBA" id="ARBA00000085"/>
    </source>
</evidence>
<dbReference type="Pfam" id="PF08447">
    <property type="entry name" value="PAS_3"/>
    <property type="match status" value="1"/>
</dbReference>
<dbReference type="InterPro" id="IPR000014">
    <property type="entry name" value="PAS"/>
</dbReference>
<dbReference type="SMART" id="SM00091">
    <property type="entry name" value="PAS"/>
    <property type="match status" value="3"/>
</dbReference>
<protein>
    <recommendedName>
        <fullName evidence="2">histidine kinase</fullName>
        <ecNumber evidence="2">2.7.13.3</ecNumber>
    </recommendedName>
</protein>
<dbReference type="PANTHER" id="PTHR43065">
    <property type="entry name" value="SENSOR HISTIDINE KINASE"/>
    <property type="match status" value="1"/>
</dbReference>
<dbReference type="Gene3D" id="3.30.450.20">
    <property type="entry name" value="PAS domain"/>
    <property type="match status" value="3"/>
</dbReference>
<dbReference type="PROSITE" id="PS50109">
    <property type="entry name" value="HIS_KIN"/>
    <property type="match status" value="1"/>
</dbReference>
<dbReference type="PROSITE" id="PS50113">
    <property type="entry name" value="PAC"/>
    <property type="match status" value="2"/>
</dbReference>
<evidence type="ECO:0000313" key="13">
    <source>
        <dbReference type="Proteomes" id="UP000609323"/>
    </source>
</evidence>
<gene>
    <name evidence="12" type="ORF">GCM10010917_08880</name>
</gene>
<dbReference type="PRINTS" id="PR00344">
    <property type="entry name" value="BCTRLSENSOR"/>
</dbReference>
<dbReference type="Pfam" id="PF00512">
    <property type="entry name" value="HisKA"/>
    <property type="match status" value="1"/>
</dbReference>
<feature type="domain" description="PAS" evidence="10">
    <location>
        <begin position="27"/>
        <end position="82"/>
    </location>
</feature>